<dbReference type="Proteomes" id="UP000319908">
    <property type="component" value="Unassembled WGS sequence"/>
</dbReference>
<dbReference type="AlphaFoldDB" id="A0A5C6C4E1"/>
<accession>A0A5C6C4E1</accession>
<proteinExistence type="predicted"/>
<comment type="caution">
    <text evidence="1">The sequence shown here is derived from an EMBL/GenBank/DDBJ whole genome shotgun (WGS) entry which is preliminary data.</text>
</comment>
<organism evidence="1 2">
    <name type="scientific">Allorhodopirellula heiligendammensis</name>
    <dbReference type="NCBI Taxonomy" id="2714739"/>
    <lineage>
        <taxon>Bacteria</taxon>
        <taxon>Pseudomonadati</taxon>
        <taxon>Planctomycetota</taxon>
        <taxon>Planctomycetia</taxon>
        <taxon>Pirellulales</taxon>
        <taxon>Pirellulaceae</taxon>
        <taxon>Allorhodopirellula</taxon>
    </lineage>
</organism>
<reference evidence="1 2" key="1">
    <citation type="journal article" date="2020" name="Antonie Van Leeuwenhoek">
        <title>Rhodopirellula heiligendammensis sp. nov., Rhodopirellula pilleata sp. nov., and Rhodopirellula solitaria sp. nov. isolated from natural or artificial marine surfaces in Northern Germany and California, USA, and emended description of the genus Rhodopirellula.</title>
        <authorList>
            <person name="Kallscheuer N."/>
            <person name="Wiegand S."/>
            <person name="Jogler M."/>
            <person name="Boedeker C."/>
            <person name="Peeters S.H."/>
            <person name="Rast P."/>
            <person name="Heuer A."/>
            <person name="Jetten M.S.M."/>
            <person name="Rohde M."/>
            <person name="Jogler C."/>
        </authorList>
    </citation>
    <scope>NUCLEOTIDE SEQUENCE [LARGE SCALE GENOMIC DNA]</scope>
    <source>
        <strain evidence="1 2">Poly21</strain>
    </source>
</reference>
<protein>
    <submittedName>
        <fullName evidence="1">Uncharacterized protein</fullName>
    </submittedName>
</protein>
<name>A0A5C6C4E1_9BACT</name>
<evidence type="ECO:0000313" key="2">
    <source>
        <dbReference type="Proteomes" id="UP000319908"/>
    </source>
</evidence>
<evidence type="ECO:0000313" key="1">
    <source>
        <dbReference type="EMBL" id="TWU18952.1"/>
    </source>
</evidence>
<gene>
    <name evidence="1" type="ORF">Poly21_11230</name>
</gene>
<sequence>MSRYTTGSNNGLTAQLSCRPLVRRFHELPTQLGDHVLGSMRSSLSGLSWILGNRGG</sequence>
<dbReference type="EMBL" id="SJPU01000001">
    <property type="protein sequence ID" value="TWU18952.1"/>
    <property type="molecule type" value="Genomic_DNA"/>
</dbReference>
<keyword evidence="2" id="KW-1185">Reference proteome</keyword>